<keyword evidence="4" id="KW-0732">Signal</keyword>
<dbReference type="EMBL" id="CP008874">
    <property type="protein sequence ID" value="AKH97640.1"/>
    <property type="molecule type" value="Genomic_DNA"/>
</dbReference>
<dbReference type="EMBL" id="CP011564">
    <property type="protein sequence ID" value="ALG82035.1"/>
    <property type="molecule type" value="Genomic_DNA"/>
</dbReference>
<evidence type="ECO:0000313" key="11">
    <source>
        <dbReference type="Proteomes" id="UP000060390"/>
    </source>
</evidence>
<evidence type="ECO:0000256" key="6">
    <source>
        <dbReference type="ARBA" id="ARBA00023002"/>
    </source>
</evidence>
<evidence type="ECO:0000259" key="8">
    <source>
        <dbReference type="Pfam" id="PF07156"/>
    </source>
</evidence>
<comment type="similarity">
    <text evidence="2">Belongs to the prenylcysteine oxidase family.</text>
</comment>
<dbReference type="InterPro" id="IPR017046">
    <property type="entry name" value="Prenylcysteine_Oxase1"/>
</dbReference>
<accession>A0A0F7PBX5</accession>
<name>A0A0F7PBX5_9EURY</name>
<gene>
    <name evidence="10" type="ORF">HLASA_1140</name>
    <name evidence="9" type="ORF">HLASF_1152</name>
</gene>
<evidence type="ECO:0000256" key="2">
    <source>
        <dbReference type="ARBA" id="ARBA00009967"/>
    </source>
</evidence>
<dbReference type="KEGG" id="hsf:HLASA_1140"/>
<sequence>MTGSDSGRIGIVGAGITGAATAYFVSQDRSAADVVVFERNEDVGGRLQTATIGDRTFEIGGKYLHTDDPFCMGFVEEFDLNRADPLDVTGSDPPAMGRETTIGIWDGESFAVNLEDSLFSSVGHLLGSYPLSLYRLFQEGSALEEQLGELSEQIAAGESVRTVTELTEKWGMGDWCRRTAREQLTDAGIAEQCIEEVLAATTQTTLGQEPSIHAFGGLYGFLSMGASGGDPFAIEGGNATLVETLLDESAADVETETAVQTIERETDGYRIHHDDGTTAVDAAVLAAPYERTDLTFDGVDAPPERPYHTNHLSFVAGTLDTNYFGTESIPDLVAAADDPDVPFTLLASMGSVEGVPGTLYELETPTEPTKDLLSRLFTSYEVVASKSWQGFPRFDPGIDRPPFELADQLYYPNAIESLMTSMEFSALAGRNTATLISDANV</sequence>
<keyword evidence="7" id="KW-0325">Glycoprotein</keyword>
<dbReference type="Pfam" id="PF13450">
    <property type="entry name" value="NAD_binding_8"/>
    <property type="match status" value="1"/>
</dbReference>
<keyword evidence="12" id="KW-1185">Reference proteome</keyword>
<evidence type="ECO:0000313" key="9">
    <source>
        <dbReference type="EMBL" id="AKH97640.1"/>
    </source>
</evidence>
<dbReference type="Proteomes" id="UP000069906">
    <property type="component" value="Chromosome"/>
</dbReference>
<keyword evidence="6" id="KW-0560">Oxidoreductase</keyword>
<reference evidence="10 11" key="3">
    <citation type="journal article" date="2016" name="Stand. Genomic Sci.">
        <title>Complete genome sequence of 'Halanaeroarchaeum sulfurireducens' M27-SA2, a sulfur-reducing and acetate-oxidizing haloarchaeon from the deep-sea hypersaline anoxic lake Medee.</title>
        <authorList>
            <person name="Messina E."/>
            <person name="Sorokin D.Y."/>
            <person name="Kublanov I.V."/>
            <person name="Toshchakov S."/>
            <person name="Lopatina A."/>
            <person name="Arcadi E."/>
            <person name="Smedile F."/>
            <person name="La Spada G."/>
            <person name="La Cono V."/>
            <person name="Yakimov M.M."/>
        </authorList>
    </citation>
    <scope>NUCLEOTIDE SEQUENCE [LARGE SCALE GENOMIC DNA]</scope>
    <source>
        <strain evidence="10 11">M27-SA2</strain>
    </source>
</reference>
<dbReference type="Gene3D" id="3.50.50.60">
    <property type="entry name" value="FAD/NAD(P)-binding domain"/>
    <property type="match status" value="1"/>
</dbReference>
<dbReference type="OrthoDB" id="386346at2157"/>
<dbReference type="Proteomes" id="UP000060390">
    <property type="component" value="Chromosome"/>
</dbReference>
<feature type="domain" description="Prenylcysteine lyase" evidence="8">
    <location>
        <begin position="125"/>
        <end position="438"/>
    </location>
</feature>
<dbReference type="RefSeq" id="WP_050048368.1">
    <property type="nucleotide sequence ID" value="NZ_CP008874.1"/>
</dbReference>
<dbReference type="GeneID" id="26010487"/>
<protein>
    <recommendedName>
        <fullName evidence="8">Prenylcysteine lyase domain-containing protein</fullName>
    </recommendedName>
</protein>
<dbReference type="Pfam" id="PF07156">
    <property type="entry name" value="Prenylcys_lyase"/>
    <property type="match status" value="1"/>
</dbReference>
<keyword evidence="3" id="KW-0285">Flavoprotein</keyword>
<comment type="cofactor">
    <cofactor evidence="1">
        <name>FAD</name>
        <dbReference type="ChEBI" id="CHEBI:57692"/>
    </cofactor>
</comment>
<dbReference type="InterPro" id="IPR010795">
    <property type="entry name" value="Prenylcys_lyase"/>
</dbReference>
<evidence type="ECO:0000256" key="1">
    <source>
        <dbReference type="ARBA" id="ARBA00001974"/>
    </source>
</evidence>
<dbReference type="PANTHER" id="PTHR15944">
    <property type="entry name" value="FARNESYLCYSTEINE LYASE"/>
    <property type="match status" value="1"/>
</dbReference>
<evidence type="ECO:0000256" key="5">
    <source>
        <dbReference type="ARBA" id="ARBA00022827"/>
    </source>
</evidence>
<reference evidence="11" key="2">
    <citation type="submission" date="2015-05" db="EMBL/GenBank/DDBJ databases">
        <title>Complete genome sequence of Halanaeroarchaeum sulfurireducens type strain M27-SA2, a sulfate-reducer haloarchaeon from marine anoxic lake Medee.</title>
        <authorList>
            <person name="Messina E."/>
            <person name="Kublanov I.V."/>
            <person name="Toshchakov S."/>
            <person name="Arcadi E."/>
            <person name="La Spada G."/>
            <person name="La Cono V."/>
            <person name="Yakimov M.M."/>
        </authorList>
    </citation>
    <scope>NUCLEOTIDE SEQUENCE [LARGE SCALE GENOMIC DNA]</scope>
    <source>
        <strain evidence="11">M27-SA2</strain>
    </source>
</reference>
<dbReference type="InterPro" id="IPR036188">
    <property type="entry name" value="FAD/NAD-bd_sf"/>
</dbReference>
<organism evidence="9 12">
    <name type="scientific">Halanaeroarchaeum sulfurireducens</name>
    <dbReference type="NCBI Taxonomy" id="1604004"/>
    <lineage>
        <taxon>Archaea</taxon>
        <taxon>Methanobacteriati</taxon>
        <taxon>Methanobacteriota</taxon>
        <taxon>Stenosarchaea group</taxon>
        <taxon>Halobacteria</taxon>
        <taxon>Halobacteriales</taxon>
        <taxon>Halobacteriaceae</taxon>
        <taxon>Halanaeroarchaeum</taxon>
    </lineage>
</organism>
<dbReference type="KEGG" id="hsu:HLASF_1152"/>
<evidence type="ECO:0000313" key="12">
    <source>
        <dbReference type="Proteomes" id="UP000069906"/>
    </source>
</evidence>
<dbReference type="PANTHER" id="PTHR15944:SF0">
    <property type="entry name" value="PRENYLCYSTEINE LYASE DOMAIN-CONTAINING PROTEIN"/>
    <property type="match status" value="1"/>
</dbReference>
<proteinExistence type="inferred from homology"/>
<dbReference type="GO" id="GO:0030327">
    <property type="term" value="P:prenylated protein catabolic process"/>
    <property type="evidence" value="ECO:0007669"/>
    <property type="project" value="TreeGrafter"/>
</dbReference>
<dbReference type="SUPFAM" id="SSF51905">
    <property type="entry name" value="FAD/NAD(P)-binding domain"/>
    <property type="match status" value="1"/>
</dbReference>
<keyword evidence="5" id="KW-0274">FAD</keyword>
<evidence type="ECO:0000256" key="4">
    <source>
        <dbReference type="ARBA" id="ARBA00022729"/>
    </source>
</evidence>
<evidence type="ECO:0000256" key="7">
    <source>
        <dbReference type="ARBA" id="ARBA00023180"/>
    </source>
</evidence>
<evidence type="ECO:0000256" key="3">
    <source>
        <dbReference type="ARBA" id="ARBA00022630"/>
    </source>
</evidence>
<dbReference type="HOGENOM" id="CLU_021176_1_0_2"/>
<evidence type="ECO:0000313" key="10">
    <source>
        <dbReference type="EMBL" id="ALG82035.1"/>
    </source>
</evidence>
<dbReference type="GO" id="GO:0030328">
    <property type="term" value="P:prenylcysteine catabolic process"/>
    <property type="evidence" value="ECO:0007669"/>
    <property type="project" value="InterPro"/>
</dbReference>
<dbReference type="AlphaFoldDB" id="A0A0F7PBX5"/>
<reference evidence="9 12" key="1">
    <citation type="journal article" date="2015" name="ISME J.">
        <title>Elemental sulfur and acetate can support life of a novel strictly anaerobic haloarchaeon.</title>
        <authorList>
            <person name="Sorokin D.Y."/>
            <person name="Kublanov I.V."/>
            <person name="Gavrilov S.N."/>
            <person name="Rojo D."/>
            <person name="Roman P."/>
            <person name="Golyshin P.N."/>
            <person name="Slepak V.Z."/>
            <person name="Smedile F."/>
            <person name="Ferrer M."/>
            <person name="Messina E."/>
            <person name="La Cono V."/>
            <person name="Yakimov M.M."/>
        </authorList>
    </citation>
    <scope>NUCLEOTIDE SEQUENCE [LARGE SCALE GENOMIC DNA]</scope>
    <source>
        <strain evidence="9 12">HSR2</strain>
    </source>
</reference>
<dbReference type="GO" id="GO:0001735">
    <property type="term" value="F:prenylcysteine oxidase activity"/>
    <property type="evidence" value="ECO:0007669"/>
    <property type="project" value="InterPro"/>
</dbReference>